<dbReference type="EMBL" id="JBGMDY010000009">
    <property type="protein sequence ID" value="KAL2322922.1"/>
    <property type="molecule type" value="Genomic_DNA"/>
</dbReference>
<dbReference type="PANTHER" id="PTHR35317">
    <property type="entry name" value="OS04G0629600 PROTEIN"/>
    <property type="match status" value="1"/>
</dbReference>
<dbReference type="Proteomes" id="UP001603857">
    <property type="component" value="Unassembled WGS sequence"/>
</dbReference>
<evidence type="ECO:0008006" key="3">
    <source>
        <dbReference type="Google" id="ProtNLM"/>
    </source>
</evidence>
<protein>
    <recommendedName>
        <fullName evidence="3">DUF4219 domain-containing protein</fullName>
    </recommendedName>
</protein>
<proteinExistence type="predicted"/>
<evidence type="ECO:0000313" key="2">
    <source>
        <dbReference type="Proteomes" id="UP001603857"/>
    </source>
</evidence>
<sequence length="223" mass="25417">MGLTGASFPANFPVLDDKNWNRWSVQMKAIMGFQELSEIVENGLPELAVSATEAEKTLYKEHKKNDCKAMFLIHQCLDEAHFEKISEAKSAKEAWGILEKCNEGVEKLKKVRLLTMRRQFKLMQMESGERIAQFFNRIISHTNAMKACGEKISDQTMVEKILRTLTPKFDHIVVAIEESKNIEELKVVDLQGSLEAHEQRLIERSIEKPVDQALQAQTSRKGG</sequence>
<dbReference type="AlphaFoldDB" id="A0ABD1LHG8"/>
<organism evidence="1 2">
    <name type="scientific">Flemingia macrophylla</name>
    <dbReference type="NCBI Taxonomy" id="520843"/>
    <lineage>
        <taxon>Eukaryota</taxon>
        <taxon>Viridiplantae</taxon>
        <taxon>Streptophyta</taxon>
        <taxon>Embryophyta</taxon>
        <taxon>Tracheophyta</taxon>
        <taxon>Spermatophyta</taxon>
        <taxon>Magnoliopsida</taxon>
        <taxon>eudicotyledons</taxon>
        <taxon>Gunneridae</taxon>
        <taxon>Pentapetalae</taxon>
        <taxon>rosids</taxon>
        <taxon>fabids</taxon>
        <taxon>Fabales</taxon>
        <taxon>Fabaceae</taxon>
        <taxon>Papilionoideae</taxon>
        <taxon>50 kb inversion clade</taxon>
        <taxon>NPAAA clade</taxon>
        <taxon>indigoferoid/millettioid clade</taxon>
        <taxon>Phaseoleae</taxon>
        <taxon>Flemingia</taxon>
    </lineage>
</organism>
<keyword evidence="2" id="KW-1185">Reference proteome</keyword>
<dbReference type="Pfam" id="PF14223">
    <property type="entry name" value="Retrotran_gag_2"/>
    <property type="match status" value="1"/>
</dbReference>
<comment type="caution">
    <text evidence="1">The sequence shown here is derived from an EMBL/GenBank/DDBJ whole genome shotgun (WGS) entry which is preliminary data.</text>
</comment>
<gene>
    <name evidence="1" type="ORF">Fmac_027301</name>
</gene>
<accession>A0ABD1LHG8</accession>
<dbReference type="PANTHER" id="PTHR35317:SF28">
    <property type="entry name" value="ZINC FINGER, CCHC-TYPE, RIBONUCLEASE H-LIKE DOMAIN, GAG-PRE-INTEGRASE DOMAIN PROTEIN-RELATED"/>
    <property type="match status" value="1"/>
</dbReference>
<evidence type="ECO:0000313" key="1">
    <source>
        <dbReference type="EMBL" id="KAL2322922.1"/>
    </source>
</evidence>
<name>A0ABD1LHG8_9FABA</name>
<reference evidence="1 2" key="1">
    <citation type="submission" date="2024-08" db="EMBL/GenBank/DDBJ databases">
        <title>Insights into the chromosomal genome structure of Flemingia macrophylla.</title>
        <authorList>
            <person name="Ding Y."/>
            <person name="Zhao Y."/>
            <person name="Bi W."/>
            <person name="Wu M."/>
            <person name="Zhao G."/>
            <person name="Gong Y."/>
            <person name="Li W."/>
            <person name="Zhang P."/>
        </authorList>
    </citation>
    <scope>NUCLEOTIDE SEQUENCE [LARGE SCALE GENOMIC DNA]</scope>
    <source>
        <strain evidence="1">DYQJB</strain>
        <tissue evidence="1">Leaf</tissue>
    </source>
</reference>